<name>A0A653DT45_CALMS</name>
<keyword evidence="2" id="KW-1185">Reference proteome</keyword>
<sequence length="28" mass="3522">MIETFRLLHFRKTTKGQQKKNYIFNYLC</sequence>
<reference evidence="1 2" key="1">
    <citation type="submission" date="2019-01" db="EMBL/GenBank/DDBJ databases">
        <authorList>
            <person name="Sayadi A."/>
        </authorList>
    </citation>
    <scope>NUCLEOTIDE SEQUENCE [LARGE SCALE GENOMIC DNA]</scope>
</reference>
<organism evidence="1 2">
    <name type="scientific">Callosobruchus maculatus</name>
    <name type="common">Southern cowpea weevil</name>
    <name type="synonym">Pulse bruchid</name>
    <dbReference type="NCBI Taxonomy" id="64391"/>
    <lineage>
        <taxon>Eukaryota</taxon>
        <taxon>Metazoa</taxon>
        <taxon>Ecdysozoa</taxon>
        <taxon>Arthropoda</taxon>
        <taxon>Hexapoda</taxon>
        <taxon>Insecta</taxon>
        <taxon>Pterygota</taxon>
        <taxon>Neoptera</taxon>
        <taxon>Endopterygota</taxon>
        <taxon>Coleoptera</taxon>
        <taxon>Polyphaga</taxon>
        <taxon>Cucujiformia</taxon>
        <taxon>Chrysomeloidea</taxon>
        <taxon>Chrysomelidae</taxon>
        <taxon>Bruchinae</taxon>
        <taxon>Bruchini</taxon>
        <taxon>Callosobruchus</taxon>
    </lineage>
</organism>
<evidence type="ECO:0000313" key="1">
    <source>
        <dbReference type="EMBL" id="VEN63413.1"/>
    </source>
</evidence>
<protein>
    <submittedName>
        <fullName evidence="1">Uncharacterized protein</fullName>
    </submittedName>
</protein>
<dbReference type="EMBL" id="CAACVG010014598">
    <property type="protein sequence ID" value="VEN63413.1"/>
    <property type="molecule type" value="Genomic_DNA"/>
</dbReference>
<gene>
    <name evidence="1" type="ORF">CALMAC_LOCUS20235</name>
</gene>
<dbReference type="Proteomes" id="UP000410492">
    <property type="component" value="Unassembled WGS sequence"/>
</dbReference>
<proteinExistence type="predicted"/>
<dbReference type="AlphaFoldDB" id="A0A653DT45"/>
<evidence type="ECO:0000313" key="2">
    <source>
        <dbReference type="Proteomes" id="UP000410492"/>
    </source>
</evidence>
<accession>A0A653DT45</accession>